<evidence type="ECO:0000259" key="5">
    <source>
        <dbReference type="SMART" id="SM00563"/>
    </source>
</evidence>
<organism evidence="6 7">
    <name type="scientific">Corynebacterium urealyticum</name>
    <dbReference type="NCBI Taxonomy" id="43771"/>
    <lineage>
        <taxon>Bacteria</taxon>
        <taxon>Bacillati</taxon>
        <taxon>Actinomycetota</taxon>
        <taxon>Actinomycetes</taxon>
        <taxon>Mycobacteriales</taxon>
        <taxon>Corynebacteriaceae</taxon>
        <taxon>Corynebacterium</taxon>
    </lineage>
</organism>
<evidence type="ECO:0000256" key="2">
    <source>
        <dbReference type="ARBA" id="ARBA00023315"/>
    </source>
</evidence>
<accession>A0A2W5B698</accession>
<dbReference type="PANTHER" id="PTHR10434">
    <property type="entry name" value="1-ACYL-SN-GLYCEROL-3-PHOSPHATE ACYLTRANSFERASE"/>
    <property type="match status" value="1"/>
</dbReference>
<gene>
    <name evidence="6" type="ORF">DI609_02730</name>
</gene>
<dbReference type="GO" id="GO:0005886">
    <property type="term" value="C:plasma membrane"/>
    <property type="evidence" value="ECO:0007669"/>
    <property type="project" value="TreeGrafter"/>
</dbReference>
<dbReference type="CDD" id="cd07989">
    <property type="entry name" value="LPLAT_AGPAT-like"/>
    <property type="match status" value="1"/>
</dbReference>
<feature type="compositionally biased region" description="Basic and acidic residues" evidence="4">
    <location>
        <begin position="277"/>
        <end position="287"/>
    </location>
</feature>
<dbReference type="InterPro" id="IPR002123">
    <property type="entry name" value="Plipid/glycerol_acylTrfase"/>
</dbReference>
<keyword evidence="2 6" id="KW-0012">Acyltransferase</keyword>
<comment type="caution">
    <text evidence="6">The sequence shown here is derived from an EMBL/GenBank/DDBJ whole genome shotgun (WGS) entry which is preliminary data.</text>
</comment>
<dbReference type="SMART" id="SM00563">
    <property type="entry name" value="PlsC"/>
    <property type="match status" value="1"/>
</dbReference>
<sequence length="302" mass="33949">MPKLPAFLSRVGSIFSIDRWTDSAFILTSKGVETPKHPESQELVYGRIIIRAAKLLMRYVQRAEVVVMHHERIPAEGGALLAVNHTGYWDFVYGGIPAHFRGGRLVRFMAKKEIWDNKFAKAPMEACRHIPVDRADGQASVNESIERLKAGELVGIFPEATISRSFEVKELRQGAAIIARDSGAPLIPIAIWGSQRIWTKGSKNNLRPKDAKLVISVGEPIEVTEDSIETTERLHEAMKAQLDEAQQEYVRRYGPMPKGESWVPARFGGTAPTLEEATAKDRADQAERKRKREQQAQQDRKN</sequence>
<evidence type="ECO:0000313" key="7">
    <source>
        <dbReference type="Proteomes" id="UP000249451"/>
    </source>
</evidence>
<evidence type="ECO:0000256" key="4">
    <source>
        <dbReference type="SAM" id="MobiDB-lite"/>
    </source>
</evidence>
<protein>
    <submittedName>
        <fullName evidence="6">1-acyl-sn-glycerol-3-phosphate acyltransferase</fullName>
    </submittedName>
</protein>
<keyword evidence="1 6" id="KW-0808">Transferase</keyword>
<dbReference type="GO" id="GO:0006654">
    <property type="term" value="P:phosphatidic acid biosynthetic process"/>
    <property type="evidence" value="ECO:0007669"/>
    <property type="project" value="TreeGrafter"/>
</dbReference>
<dbReference type="SUPFAM" id="SSF69593">
    <property type="entry name" value="Glycerol-3-phosphate (1)-acyltransferase"/>
    <property type="match status" value="1"/>
</dbReference>
<name>A0A2W5B698_9CORY</name>
<evidence type="ECO:0000256" key="1">
    <source>
        <dbReference type="ARBA" id="ARBA00022679"/>
    </source>
</evidence>
<reference evidence="6 7" key="1">
    <citation type="submission" date="2017-11" db="EMBL/GenBank/DDBJ databases">
        <title>Infants hospitalized years apart are colonized by the same room-sourced microbial strains.</title>
        <authorList>
            <person name="Brooks B."/>
            <person name="Olm M.R."/>
            <person name="Firek B.A."/>
            <person name="Baker R."/>
            <person name="Thomas B.C."/>
            <person name="Morowitz M.J."/>
            <person name="Banfield J.F."/>
        </authorList>
    </citation>
    <scope>NUCLEOTIDE SEQUENCE [LARGE SCALE GENOMIC DNA]</scope>
    <source>
        <strain evidence="6">S2_012_000_R3_87</strain>
    </source>
</reference>
<dbReference type="Proteomes" id="UP000249451">
    <property type="component" value="Unassembled WGS sequence"/>
</dbReference>
<feature type="region of interest" description="Disordered" evidence="4">
    <location>
        <begin position="257"/>
        <end position="302"/>
    </location>
</feature>
<dbReference type="EMBL" id="QFNY01000041">
    <property type="protein sequence ID" value="PZP02261.1"/>
    <property type="molecule type" value="Genomic_DNA"/>
</dbReference>
<evidence type="ECO:0000313" key="6">
    <source>
        <dbReference type="EMBL" id="PZP02261.1"/>
    </source>
</evidence>
<dbReference type="Pfam" id="PF01553">
    <property type="entry name" value="Acyltransferase"/>
    <property type="match status" value="1"/>
</dbReference>
<proteinExistence type="predicted"/>
<feature type="coiled-coil region" evidence="3">
    <location>
        <begin position="221"/>
        <end position="248"/>
    </location>
</feature>
<feature type="domain" description="Phospholipid/glycerol acyltransferase" evidence="5">
    <location>
        <begin position="79"/>
        <end position="194"/>
    </location>
</feature>
<keyword evidence="3" id="KW-0175">Coiled coil</keyword>
<evidence type="ECO:0000256" key="3">
    <source>
        <dbReference type="SAM" id="Coils"/>
    </source>
</evidence>
<dbReference type="PANTHER" id="PTHR10434:SF55">
    <property type="entry name" value="POSSIBLE ACYLTRANSFERASE"/>
    <property type="match status" value="1"/>
</dbReference>
<dbReference type="AlphaFoldDB" id="A0A2W5B698"/>
<dbReference type="GO" id="GO:0003841">
    <property type="term" value="F:1-acylglycerol-3-phosphate O-acyltransferase activity"/>
    <property type="evidence" value="ECO:0007669"/>
    <property type="project" value="TreeGrafter"/>
</dbReference>